<keyword evidence="3" id="KW-1185">Reference proteome</keyword>
<evidence type="ECO:0000313" key="2">
    <source>
        <dbReference type="EMBL" id="RHZ79340.1"/>
    </source>
</evidence>
<dbReference type="InterPro" id="IPR048519">
    <property type="entry name" value="Gfd2/YDR514C-like_C"/>
</dbReference>
<protein>
    <recommendedName>
        <fullName evidence="1">Gfd2/YDR514C-like C-terminal domain-containing protein</fullName>
    </recommendedName>
</protein>
<name>A0A397J378_9GLOM</name>
<dbReference type="InterPro" id="IPR012337">
    <property type="entry name" value="RNaseH-like_sf"/>
</dbReference>
<evidence type="ECO:0000313" key="3">
    <source>
        <dbReference type="Proteomes" id="UP000266861"/>
    </source>
</evidence>
<dbReference type="EMBL" id="PQFF01000140">
    <property type="protein sequence ID" value="RHZ79340.1"/>
    <property type="molecule type" value="Genomic_DNA"/>
</dbReference>
<organism evidence="2 3">
    <name type="scientific">Diversispora epigaea</name>
    <dbReference type="NCBI Taxonomy" id="1348612"/>
    <lineage>
        <taxon>Eukaryota</taxon>
        <taxon>Fungi</taxon>
        <taxon>Fungi incertae sedis</taxon>
        <taxon>Mucoromycota</taxon>
        <taxon>Glomeromycotina</taxon>
        <taxon>Glomeromycetes</taxon>
        <taxon>Diversisporales</taxon>
        <taxon>Diversisporaceae</taxon>
        <taxon>Diversispora</taxon>
    </lineage>
</organism>
<dbReference type="PANTHER" id="PTHR28083">
    <property type="entry name" value="GOOD FOR FULL DBP5 ACTIVITY PROTEIN 2"/>
    <property type="match status" value="1"/>
</dbReference>
<dbReference type="Gene3D" id="3.30.420.10">
    <property type="entry name" value="Ribonuclease H-like superfamily/Ribonuclease H"/>
    <property type="match status" value="1"/>
</dbReference>
<dbReference type="PANTHER" id="PTHR28083:SF1">
    <property type="entry name" value="GOOD FOR FULL DBP5 ACTIVITY PROTEIN 2"/>
    <property type="match status" value="1"/>
</dbReference>
<accession>A0A397J378</accession>
<evidence type="ECO:0000259" key="1">
    <source>
        <dbReference type="Pfam" id="PF21762"/>
    </source>
</evidence>
<dbReference type="Pfam" id="PF21762">
    <property type="entry name" value="DEDDh_C"/>
    <property type="match status" value="1"/>
</dbReference>
<dbReference type="InterPro" id="IPR040151">
    <property type="entry name" value="Gfd2/YDR514C-like"/>
</dbReference>
<dbReference type="InterPro" id="IPR036397">
    <property type="entry name" value="RNaseH_sf"/>
</dbReference>
<gene>
    <name evidence="2" type="ORF">Glove_149g149</name>
</gene>
<reference evidence="2 3" key="1">
    <citation type="submission" date="2018-08" db="EMBL/GenBank/DDBJ databases">
        <title>Genome and evolution of the arbuscular mycorrhizal fungus Diversispora epigaea (formerly Glomus versiforme) and its bacterial endosymbionts.</title>
        <authorList>
            <person name="Sun X."/>
            <person name="Fei Z."/>
            <person name="Harrison M."/>
        </authorList>
    </citation>
    <scope>NUCLEOTIDE SEQUENCE [LARGE SCALE GENOMIC DNA]</scope>
    <source>
        <strain evidence="2 3">IT104</strain>
    </source>
</reference>
<comment type="caution">
    <text evidence="2">The sequence shown here is derived from an EMBL/GenBank/DDBJ whole genome shotgun (WGS) entry which is preliminary data.</text>
</comment>
<feature type="domain" description="Gfd2/YDR514C-like C-terminal" evidence="1">
    <location>
        <begin position="142"/>
        <end position="307"/>
    </location>
</feature>
<dbReference type="GO" id="GO:0005634">
    <property type="term" value="C:nucleus"/>
    <property type="evidence" value="ECO:0007669"/>
    <property type="project" value="TreeGrafter"/>
</dbReference>
<dbReference type="STRING" id="1348612.A0A397J378"/>
<dbReference type="OrthoDB" id="5953249at2759"/>
<dbReference type="GO" id="GO:0003676">
    <property type="term" value="F:nucleic acid binding"/>
    <property type="evidence" value="ECO:0007669"/>
    <property type="project" value="InterPro"/>
</dbReference>
<dbReference type="SUPFAM" id="SSF53098">
    <property type="entry name" value="Ribonuclease H-like"/>
    <property type="match status" value="1"/>
</dbReference>
<dbReference type="Proteomes" id="UP000266861">
    <property type="component" value="Unassembled WGS sequence"/>
</dbReference>
<dbReference type="AlphaFoldDB" id="A0A397J378"/>
<sequence length="329" mass="38303">MPEIQYYNFYHVKTFLSKAVKDDRARTFFNFPQFFTKNTKAKFFLGIDGEGVKCLLLSEDSVKAIRAELEDLTSSRISSMPSSNVSYENLEAIYIDSYKAYKDIDKRMKSFNKTAKEKTKLRKMIHKSENAQKMYQAKKYFFVAIDIESYEKDHSCILEVGWSMYNSKTDLYMDRHFCVNENKHLRNGQYVPDMKNRFNFGKTIWEDQKTIAEEFVKDLTGDDVKGYVVIVGHGVNMDINYLETMGVKINDLIEDDYQFDTAEMNAARMGKPNERISLGRLLDILDIENYSLHNAGNDAHYSLLLFFELCKLPIMPPESEEPEQISDSD</sequence>
<proteinExistence type="predicted"/>